<gene>
    <name evidence="1" type="ordered locus">TSC_c20760</name>
</gene>
<sequence>MDPVAERLAPRAYLALKGKKCLGYREGQLLAMAGDNQEPHLP</sequence>
<dbReference type="GeneID" id="93867994"/>
<dbReference type="eggNOG" id="ENOG5030M62">
    <property type="taxonomic scope" value="Bacteria"/>
</dbReference>
<dbReference type="RefSeq" id="WP_015717944.1">
    <property type="nucleotide sequence ID" value="NC_014974.1"/>
</dbReference>
<reference evidence="2" key="1">
    <citation type="submission" date="2010-03" db="EMBL/GenBank/DDBJ databases">
        <title>The genome sequence of Thermus scotoductus SA-01.</title>
        <authorList>
            <person name="Gounder K."/>
            <person name="Liesegang H."/>
            <person name="Brzuszkiewicz E."/>
            <person name="Wollherr A."/>
            <person name="Daniel R."/>
            <person name="Gottschalk G."/>
            <person name="van Heerden E."/>
            <person name="Litthauer D."/>
        </authorList>
    </citation>
    <scope>NUCLEOTIDE SEQUENCE [LARGE SCALE GENOMIC DNA]</scope>
    <source>
        <strain evidence="2">ATCC 700910 / SA-01</strain>
    </source>
</reference>
<organism evidence="1 2">
    <name type="scientific">Thermus scotoductus (strain ATCC 700910 / SA-01)</name>
    <dbReference type="NCBI Taxonomy" id="743525"/>
    <lineage>
        <taxon>Bacteria</taxon>
        <taxon>Thermotogati</taxon>
        <taxon>Deinococcota</taxon>
        <taxon>Deinococci</taxon>
        <taxon>Thermales</taxon>
        <taxon>Thermaceae</taxon>
        <taxon>Thermus</taxon>
    </lineage>
</organism>
<dbReference type="Proteomes" id="UP000008087">
    <property type="component" value="Chromosome"/>
</dbReference>
<dbReference type="HOGENOM" id="CLU_3259121_0_0_0"/>
<dbReference type="AlphaFoldDB" id="E8PNM5"/>
<dbReference type="STRING" id="743525.TSC_c20760"/>
<evidence type="ECO:0000313" key="1">
    <source>
        <dbReference type="EMBL" id="ADW22680.1"/>
    </source>
</evidence>
<evidence type="ECO:0000313" key="2">
    <source>
        <dbReference type="Proteomes" id="UP000008087"/>
    </source>
</evidence>
<protein>
    <submittedName>
        <fullName evidence="1">Uncharacterized protein</fullName>
    </submittedName>
</protein>
<accession>E8PNM5</accession>
<dbReference type="KEGG" id="tsc:TSC_c20760"/>
<reference evidence="1 2" key="2">
    <citation type="journal article" date="2011" name="BMC Genomics">
        <title>Sequence of the hyperplastic genome of the naturally competent Thermus scotoductus SA-01.</title>
        <authorList>
            <person name="Gounder K."/>
            <person name="Brzuszkiewicz E."/>
            <person name="Liesegang H."/>
            <person name="Wollherr A."/>
            <person name="Daniel R."/>
            <person name="Gottschalk G."/>
            <person name="Reva O."/>
            <person name="Kumwenda B."/>
            <person name="Srivastava M."/>
            <person name="Bricio C."/>
            <person name="Berenguer J."/>
            <person name="van Heerden E."/>
            <person name="Litthauer D."/>
        </authorList>
    </citation>
    <scope>NUCLEOTIDE SEQUENCE [LARGE SCALE GENOMIC DNA]</scope>
    <source>
        <strain evidence="2">ATCC 700910 / SA-01</strain>
    </source>
</reference>
<proteinExistence type="predicted"/>
<dbReference type="EMBL" id="CP001962">
    <property type="protein sequence ID" value="ADW22680.1"/>
    <property type="molecule type" value="Genomic_DNA"/>
</dbReference>
<name>E8PNM5_THESS</name>